<organism evidence="5 6">
    <name type="scientific">Rhodopila globiformis</name>
    <name type="common">Rhodopseudomonas globiformis</name>
    <dbReference type="NCBI Taxonomy" id="1071"/>
    <lineage>
        <taxon>Bacteria</taxon>
        <taxon>Pseudomonadati</taxon>
        <taxon>Pseudomonadota</taxon>
        <taxon>Alphaproteobacteria</taxon>
        <taxon>Acetobacterales</taxon>
        <taxon>Acetobacteraceae</taxon>
        <taxon>Rhodopila</taxon>
    </lineage>
</organism>
<dbReference type="GO" id="GO:0030983">
    <property type="term" value="F:mismatched DNA binding"/>
    <property type="evidence" value="ECO:0007669"/>
    <property type="project" value="InterPro"/>
</dbReference>
<dbReference type="GO" id="GO:0005524">
    <property type="term" value="F:ATP binding"/>
    <property type="evidence" value="ECO:0007669"/>
    <property type="project" value="UniProtKB-KW"/>
</dbReference>
<dbReference type="RefSeq" id="WP_104519480.1">
    <property type="nucleotide sequence ID" value="NZ_NHRY01000142.1"/>
</dbReference>
<evidence type="ECO:0000313" key="6">
    <source>
        <dbReference type="Proteomes" id="UP000239724"/>
    </source>
</evidence>
<reference evidence="5 6" key="1">
    <citation type="journal article" date="2018" name="Arch. Microbiol.">
        <title>New insights into the metabolic potential of the phototrophic purple bacterium Rhodopila globiformis DSM 161(T) from its draft genome sequence and evidence for a vanadium-dependent nitrogenase.</title>
        <authorList>
            <person name="Imhoff J.F."/>
            <person name="Rahn T."/>
            <person name="Kunzel S."/>
            <person name="Neulinger S.C."/>
        </authorList>
    </citation>
    <scope>NUCLEOTIDE SEQUENCE [LARGE SCALE GENOMIC DNA]</scope>
    <source>
        <strain evidence="5 6">DSM 161</strain>
    </source>
</reference>
<dbReference type="SUPFAM" id="SSF52540">
    <property type="entry name" value="P-loop containing nucleoside triphosphate hydrolases"/>
    <property type="match status" value="1"/>
</dbReference>
<dbReference type="OrthoDB" id="9808166at2"/>
<dbReference type="PANTHER" id="PTHR11361">
    <property type="entry name" value="DNA MISMATCH REPAIR PROTEIN MUTS FAMILY MEMBER"/>
    <property type="match status" value="1"/>
</dbReference>
<gene>
    <name evidence="5" type="ORF">CCS01_14070</name>
</gene>
<dbReference type="AlphaFoldDB" id="A0A2S6NG93"/>
<keyword evidence="2" id="KW-0067">ATP-binding</keyword>
<dbReference type="Pfam" id="PF00488">
    <property type="entry name" value="MutS_V"/>
    <property type="match status" value="1"/>
</dbReference>
<dbReference type="SMART" id="SM00534">
    <property type="entry name" value="MUTSac"/>
    <property type="match status" value="1"/>
</dbReference>
<keyword evidence="1" id="KW-0547">Nucleotide-binding</keyword>
<dbReference type="EMBL" id="NHRY01000142">
    <property type="protein sequence ID" value="PPQ33610.1"/>
    <property type="molecule type" value="Genomic_DNA"/>
</dbReference>
<evidence type="ECO:0000259" key="4">
    <source>
        <dbReference type="SMART" id="SM00534"/>
    </source>
</evidence>
<dbReference type="InterPro" id="IPR000432">
    <property type="entry name" value="DNA_mismatch_repair_MutS_C"/>
</dbReference>
<dbReference type="Gene3D" id="3.40.50.300">
    <property type="entry name" value="P-loop containing nucleotide triphosphate hydrolases"/>
    <property type="match status" value="1"/>
</dbReference>
<dbReference type="GO" id="GO:0006298">
    <property type="term" value="P:mismatch repair"/>
    <property type="evidence" value="ECO:0007669"/>
    <property type="project" value="InterPro"/>
</dbReference>
<sequence length="507" mass="56765">MKAHLLYRDRDLDMAQALPSGSGALVQDLELETLFGAMAQGDKAVAAVVRQAVLTSLADVETILYRQDILKDCLRWEAVVRDMYALLVETIEVERKNYIGFGFHYPAGMLHRSVDVLQMFFGVLQKLRGLAEQNVDRFESEGLRALFAMLIAELSDDYLATIRQHLQRLKFRGGILVSARLGKGNKGEGYVLRKENAPDNSWIERLLSPRPPAYAFRLPERDEGGARALSELRDRGITLVAGATFQAAHHITSFIKMLRTELAFYIGCLNLRRLLTALDEPVCFPVPHTASERDHRATGLYDVCLGLSMARKITGNTVDAKGKDVMIITGANQGGKSTFLRSIGLSQVMMQCGMFVPAESFAANVCERIFTHYRREEDATMSSGKFDEELSRMNDIAAEVRPNSIVLFNESFASTNEREGSEIARQVVTALMERHIKVFFVTHQYEFAHGLHARNLPNTLFLRAERQEGGTRTFRICEGVPLVTSYGQDLYAEIFVGQETARVAVAR</sequence>
<dbReference type="InterPro" id="IPR045076">
    <property type="entry name" value="MutS"/>
</dbReference>
<dbReference type="Proteomes" id="UP000239724">
    <property type="component" value="Unassembled WGS sequence"/>
</dbReference>
<accession>A0A2S6NG93</accession>
<keyword evidence="3" id="KW-0238">DNA-binding</keyword>
<evidence type="ECO:0000313" key="5">
    <source>
        <dbReference type="EMBL" id="PPQ33610.1"/>
    </source>
</evidence>
<evidence type="ECO:0000256" key="1">
    <source>
        <dbReference type="ARBA" id="ARBA00022741"/>
    </source>
</evidence>
<dbReference type="GO" id="GO:0005829">
    <property type="term" value="C:cytosol"/>
    <property type="evidence" value="ECO:0007669"/>
    <property type="project" value="TreeGrafter"/>
</dbReference>
<dbReference type="PANTHER" id="PTHR11361:SF34">
    <property type="entry name" value="DNA MISMATCH REPAIR PROTEIN MSH1, MITOCHONDRIAL"/>
    <property type="match status" value="1"/>
</dbReference>
<proteinExistence type="predicted"/>
<feature type="domain" description="DNA mismatch repair proteins mutS family" evidence="4">
    <location>
        <begin position="323"/>
        <end position="506"/>
    </location>
</feature>
<comment type="caution">
    <text evidence="5">The sequence shown here is derived from an EMBL/GenBank/DDBJ whole genome shotgun (WGS) entry which is preliminary data.</text>
</comment>
<dbReference type="InterPro" id="IPR027417">
    <property type="entry name" value="P-loop_NTPase"/>
</dbReference>
<dbReference type="GO" id="GO:0140664">
    <property type="term" value="F:ATP-dependent DNA damage sensor activity"/>
    <property type="evidence" value="ECO:0007669"/>
    <property type="project" value="InterPro"/>
</dbReference>
<keyword evidence="6" id="KW-1185">Reference proteome</keyword>
<evidence type="ECO:0000256" key="2">
    <source>
        <dbReference type="ARBA" id="ARBA00022840"/>
    </source>
</evidence>
<evidence type="ECO:0000256" key="3">
    <source>
        <dbReference type="ARBA" id="ARBA00023125"/>
    </source>
</evidence>
<protein>
    <submittedName>
        <fullName evidence="5">DNA mismatch repair protein MutS</fullName>
    </submittedName>
</protein>
<name>A0A2S6NG93_RHOGL</name>